<protein>
    <submittedName>
        <fullName evidence="10">Membrane associated rhomboid family serine protease</fullName>
    </submittedName>
</protein>
<dbReference type="Proteomes" id="UP000269157">
    <property type="component" value="Unassembled WGS sequence"/>
</dbReference>
<reference evidence="10 11" key="1">
    <citation type="submission" date="2018-10" db="EMBL/GenBank/DDBJ databases">
        <title>Genomic Encyclopedia of Archaeal and Bacterial Type Strains, Phase II (KMG-II): from individual species to whole genera.</title>
        <authorList>
            <person name="Goeker M."/>
        </authorList>
    </citation>
    <scope>NUCLEOTIDE SEQUENCE [LARGE SCALE GENOMIC DNA]</scope>
    <source>
        <strain evidence="10 11">DSM 29466</strain>
    </source>
</reference>
<keyword evidence="5 8" id="KW-1133">Transmembrane helix</keyword>
<dbReference type="Pfam" id="PF01694">
    <property type="entry name" value="Rhomboid"/>
    <property type="match status" value="1"/>
</dbReference>
<organism evidence="10 11">
    <name type="scientific">Litoreibacter meonggei</name>
    <dbReference type="NCBI Taxonomy" id="1049199"/>
    <lineage>
        <taxon>Bacteria</taxon>
        <taxon>Pseudomonadati</taxon>
        <taxon>Pseudomonadota</taxon>
        <taxon>Alphaproteobacteria</taxon>
        <taxon>Rhodobacterales</taxon>
        <taxon>Roseobacteraceae</taxon>
        <taxon>Litoreibacter</taxon>
    </lineage>
</organism>
<evidence type="ECO:0000313" key="11">
    <source>
        <dbReference type="Proteomes" id="UP000269157"/>
    </source>
</evidence>
<feature type="transmembrane region" description="Helical" evidence="8">
    <location>
        <begin position="20"/>
        <end position="44"/>
    </location>
</feature>
<keyword evidence="10" id="KW-0645">Protease</keyword>
<dbReference type="InterPro" id="IPR050925">
    <property type="entry name" value="Rhomboid_protease_S54"/>
</dbReference>
<keyword evidence="4" id="KW-0378">Hydrolase</keyword>
<dbReference type="GO" id="GO:0006508">
    <property type="term" value="P:proteolysis"/>
    <property type="evidence" value="ECO:0007669"/>
    <property type="project" value="UniProtKB-KW"/>
</dbReference>
<keyword evidence="3 8" id="KW-0812">Transmembrane</keyword>
<dbReference type="InterPro" id="IPR022764">
    <property type="entry name" value="Peptidase_S54_rhomboid_dom"/>
</dbReference>
<gene>
    <name evidence="10" type="ORF">BCF46_3876</name>
</gene>
<evidence type="ECO:0000256" key="8">
    <source>
        <dbReference type="SAM" id="Phobius"/>
    </source>
</evidence>
<sequence>MKLDLPSLPDRADIARMWPVYGLIVICVAVEAVLLLGDSGWIAAPRLRQSAYEYAGFWPGLLGRWTPNYAVQPYTMFLTYAVLHGGLTHLVVNMFTLFSLGRAVVDRVGQWGFVALYTASVLGGALGFGLLAKSTQPMVGASGGLFGLIGGILAWNYIDRFITARRLWPVWRAVGLLVLLNLVLWWAMDGLLAWQTHLGGFLAGWVAALLIDPRAVPADSSEMLSPDGQNGADDAPAPLSGASHKDRDTR</sequence>
<dbReference type="GO" id="GO:0004252">
    <property type="term" value="F:serine-type endopeptidase activity"/>
    <property type="evidence" value="ECO:0007669"/>
    <property type="project" value="InterPro"/>
</dbReference>
<evidence type="ECO:0000256" key="4">
    <source>
        <dbReference type="ARBA" id="ARBA00022801"/>
    </source>
</evidence>
<dbReference type="RefSeq" id="WP_121028266.1">
    <property type="nucleotide sequence ID" value="NZ_RCCE01000010.1"/>
</dbReference>
<evidence type="ECO:0000259" key="9">
    <source>
        <dbReference type="Pfam" id="PF01694"/>
    </source>
</evidence>
<feature type="domain" description="Peptidase S54 rhomboid" evidence="9">
    <location>
        <begin position="76"/>
        <end position="211"/>
    </location>
</feature>
<dbReference type="EMBL" id="RCCE01000010">
    <property type="protein sequence ID" value="RLJ36186.1"/>
    <property type="molecule type" value="Genomic_DNA"/>
</dbReference>
<keyword evidence="6 8" id="KW-0472">Membrane</keyword>
<keyword evidence="11" id="KW-1185">Reference proteome</keyword>
<comment type="subcellular location">
    <subcellularLocation>
        <location evidence="1">Membrane</location>
        <topology evidence="1">Multi-pass membrane protein</topology>
    </subcellularLocation>
</comment>
<dbReference type="SUPFAM" id="SSF144091">
    <property type="entry name" value="Rhomboid-like"/>
    <property type="match status" value="1"/>
</dbReference>
<name>A0A497VAC9_9RHOB</name>
<proteinExistence type="inferred from homology"/>
<dbReference type="Gene3D" id="1.20.1540.10">
    <property type="entry name" value="Rhomboid-like"/>
    <property type="match status" value="1"/>
</dbReference>
<evidence type="ECO:0000313" key="10">
    <source>
        <dbReference type="EMBL" id="RLJ36186.1"/>
    </source>
</evidence>
<dbReference type="AlphaFoldDB" id="A0A497VAC9"/>
<feature type="transmembrane region" description="Helical" evidence="8">
    <location>
        <begin position="77"/>
        <end position="100"/>
    </location>
</feature>
<evidence type="ECO:0000256" key="7">
    <source>
        <dbReference type="SAM" id="MobiDB-lite"/>
    </source>
</evidence>
<dbReference type="PANTHER" id="PTHR43731">
    <property type="entry name" value="RHOMBOID PROTEASE"/>
    <property type="match status" value="1"/>
</dbReference>
<feature type="transmembrane region" description="Helical" evidence="8">
    <location>
        <begin position="170"/>
        <end position="188"/>
    </location>
</feature>
<feature type="transmembrane region" description="Helical" evidence="8">
    <location>
        <begin position="112"/>
        <end position="132"/>
    </location>
</feature>
<evidence type="ECO:0000256" key="5">
    <source>
        <dbReference type="ARBA" id="ARBA00022989"/>
    </source>
</evidence>
<feature type="region of interest" description="Disordered" evidence="7">
    <location>
        <begin position="219"/>
        <end position="250"/>
    </location>
</feature>
<accession>A0A497VAC9</accession>
<evidence type="ECO:0000256" key="2">
    <source>
        <dbReference type="ARBA" id="ARBA00009045"/>
    </source>
</evidence>
<dbReference type="InterPro" id="IPR035952">
    <property type="entry name" value="Rhomboid-like_sf"/>
</dbReference>
<dbReference type="GO" id="GO:0016020">
    <property type="term" value="C:membrane"/>
    <property type="evidence" value="ECO:0007669"/>
    <property type="project" value="UniProtKB-SubCell"/>
</dbReference>
<evidence type="ECO:0000256" key="3">
    <source>
        <dbReference type="ARBA" id="ARBA00022692"/>
    </source>
</evidence>
<evidence type="ECO:0000256" key="6">
    <source>
        <dbReference type="ARBA" id="ARBA00023136"/>
    </source>
</evidence>
<dbReference type="OrthoDB" id="9797190at2"/>
<feature type="transmembrane region" description="Helical" evidence="8">
    <location>
        <begin position="138"/>
        <end position="158"/>
    </location>
</feature>
<dbReference type="PANTHER" id="PTHR43731:SF14">
    <property type="entry name" value="PRESENILIN-ASSOCIATED RHOMBOID-LIKE PROTEIN, MITOCHONDRIAL"/>
    <property type="match status" value="1"/>
</dbReference>
<comment type="similarity">
    <text evidence="2">Belongs to the peptidase S54 family.</text>
</comment>
<comment type="caution">
    <text evidence="10">The sequence shown here is derived from an EMBL/GenBank/DDBJ whole genome shotgun (WGS) entry which is preliminary data.</text>
</comment>
<evidence type="ECO:0000256" key="1">
    <source>
        <dbReference type="ARBA" id="ARBA00004141"/>
    </source>
</evidence>